<dbReference type="AlphaFoldDB" id="A0AAW9PW82"/>
<name>A0AAW9PW82_9CYAN</name>
<accession>A0AAW9PW82</accession>
<evidence type="ECO:0000313" key="2">
    <source>
        <dbReference type="EMBL" id="MEE3718722.1"/>
    </source>
</evidence>
<organism evidence="2 3">
    <name type="scientific">Tumidithrix elongata BACA0141</name>
    <dbReference type="NCBI Taxonomy" id="2716417"/>
    <lineage>
        <taxon>Bacteria</taxon>
        <taxon>Bacillati</taxon>
        <taxon>Cyanobacteriota</taxon>
        <taxon>Cyanophyceae</taxon>
        <taxon>Pseudanabaenales</taxon>
        <taxon>Pseudanabaenaceae</taxon>
        <taxon>Tumidithrix</taxon>
        <taxon>Tumidithrix elongata</taxon>
    </lineage>
</organism>
<evidence type="ECO:0000313" key="3">
    <source>
        <dbReference type="Proteomes" id="UP001333818"/>
    </source>
</evidence>
<protein>
    <submittedName>
        <fullName evidence="2">Uncharacterized protein</fullName>
    </submittedName>
</protein>
<dbReference type="Proteomes" id="UP001333818">
    <property type="component" value="Unassembled WGS sequence"/>
</dbReference>
<reference evidence="2" key="1">
    <citation type="submission" date="2024-01" db="EMBL/GenBank/DDBJ databases">
        <title>Bank of Algae and Cyanobacteria of the Azores (BACA) strain genomes.</title>
        <authorList>
            <person name="Luz R."/>
            <person name="Cordeiro R."/>
            <person name="Fonseca A."/>
            <person name="Goncalves V."/>
        </authorList>
    </citation>
    <scope>NUCLEOTIDE SEQUENCE</scope>
    <source>
        <strain evidence="2">BACA0141</strain>
    </source>
</reference>
<keyword evidence="3" id="KW-1185">Reference proteome</keyword>
<feature type="region of interest" description="Disordered" evidence="1">
    <location>
        <begin position="1"/>
        <end position="25"/>
    </location>
</feature>
<gene>
    <name evidence="2" type="ORF">V2H45_18425</name>
</gene>
<evidence type="ECO:0000256" key="1">
    <source>
        <dbReference type="SAM" id="MobiDB-lite"/>
    </source>
</evidence>
<sequence>MSPLRGSGYEHSGSGAIANNQPQRCDRMAENCLGKSGDGTRSRCD</sequence>
<dbReference type="EMBL" id="JAZBJZ010000090">
    <property type="protein sequence ID" value="MEE3718722.1"/>
    <property type="molecule type" value="Genomic_DNA"/>
</dbReference>
<comment type="caution">
    <text evidence="2">The sequence shown here is derived from an EMBL/GenBank/DDBJ whole genome shotgun (WGS) entry which is preliminary data.</text>
</comment>
<proteinExistence type="predicted"/>